<organism evidence="7 8">
    <name type="scientific">Aquimarina gracilis</name>
    <dbReference type="NCBI Taxonomy" id="874422"/>
    <lineage>
        <taxon>Bacteria</taxon>
        <taxon>Pseudomonadati</taxon>
        <taxon>Bacteroidota</taxon>
        <taxon>Flavobacteriia</taxon>
        <taxon>Flavobacteriales</taxon>
        <taxon>Flavobacteriaceae</taxon>
        <taxon>Aquimarina</taxon>
    </lineage>
</organism>
<dbReference type="Gene3D" id="1.25.40.10">
    <property type="entry name" value="Tetratricopeptide repeat domain"/>
    <property type="match status" value="1"/>
</dbReference>
<evidence type="ECO:0000256" key="2">
    <source>
        <dbReference type="ARBA" id="ARBA00006275"/>
    </source>
</evidence>
<dbReference type="RefSeq" id="WP_324179686.1">
    <property type="nucleotide sequence ID" value="NZ_BAABAW010000007.1"/>
</dbReference>
<comment type="caution">
    <text evidence="7">The sequence shown here is derived from an EMBL/GenBank/DDBJ whole genome shotgun (WGS) entry which is preliminary data.</text>
</comment>
<dbReference type="SUPFAM" id="SSF48452">
    <property type="entry name" value="TPR-like"/>
    <property type="match status" value="1"/>
</dbReference>
<evidence type="ECO:0000256" key="4">
    <source>
        <dbReference type="ARBA" id="ARBA00023136"/>
    </source>
</evidence>
<keyword evidence="8" id="KW-1185">Reference proteome</keyword>
<comment type="similarity">
    <text evidence="2">Belongs to the SusD family.</text>
</comment>
<evidence type="ECO:0000256" key="1">
    <source>
        <dbReference type="ARBA" id="ARBA00004442"/>
    </source>
</evidence>
<dbReference type="PROSITE" id="PS51257">
    <property type="entry name" value="PROKAR_LIPOPROTEIN"/>
    <property type="match status" value="1"/>
</dbReference>
<evidence type="ECO:0000259" key="6">
    <source>
        <dbReference type="Pfam" id="PF07980"/>
    </source>
</evidence>
<keyword evidence="5" id="KW-0998">Cell outer membrane</keyword>
<proteinExistence type="inferred from homology"/>
<dbReference type="Gene3D" id="1.25.40.390">
    <property type="match status" value="1"/>
</dbReference>
<dbReference type="Pfam" id="PF07980">
    <property type="entry name" value="SusD_RagB"/>
    <property type="match status" value="1"/>
</dbReference>
<dbReference type="EMBL" id="JAYKLX010000004">
    <property type="protein sequence ID" value="MEB3345654.1"/>
    <property type="molecule type" value="Genomic_DNA"/>
</dbReference>
<protein>
    <submittedName>
        <fullName evidence="7">RagB/SusD family nutrient uptake outer membrane protein</fullName>
    </submittedName>
</protein>
<comment type="subcellular location">
    <subcellularLocation>
        <location evidence="1">Cell outer membrane</location>
    </subcellularLocation>
</comment>
<dbReference type="InterPro" id="IPR011990">
    <property type="entry name" value="TPR-like_helical_dom_sf"/>
</dbReference>
<keyword evidence="4" id="KW-0472">Membrane</keyword>
<name>A0ABU5ZUE9_9FLAO</name>
<sequence>MKLYRSFLYAFLFIGLFASCEGDLDIELRDDDDLLADDVFNEPGGYLRAIGGVYGNLSVVGLADPGTSNLSGIDAGTGNYIRGLFNLQSLSTDEVIWNFENDPGIRQIQRNSWDANNVIVLGFWARATFEISLANEFLRQTTDAKLDERGEDAATRAEVRTFRAEARVLRALANYHLLDLFSRAPFATENDPVGFTRVPEIAGQELFEYIESELLAADADLLDVAPGNASQYGRANKGVAKMILAKLYLNAEVYLGEGNDRFADCLRVCEEIINSGYSLTPNYLNNFNADNNTNGAQNEIIFPVIADGVSVRNFGGAAIIIQGQQNANGAFQPTPQSFGVGGFGNLFRVRRELSEVFANDAIFANDQRNTLVTEDVPSDPESTDAPVPRDINIGADLLDTSSGFLMAKYSNITSAGQPGQDPTFVDTDFPLFRLADVYLMYAEAHLEGGGGSRTTALGYINDLRERAFGDASGNIADADLTLDFILDERARELHWEAHRRQDLIRFNRYTGGSYIWSFKGGPQNGSSISENFKLFPVPASSRSANPALGQNTGFE</sequence>
<gene>
    <name evidence="7" type="ORF">U6A24_09295</name>
</gene>
<evidence type="ECO:0000313" key="7">
    <source>
        <dbReference type="EMBL" id="MEB3345654.1"/>
    </source>
</evidence>
<dbReference type="Gene3D" id="1.10.3780.10">
    <property type="entry name" value="SusD-like"/>
    <property type="match status" value="1"/>
</dbReference>
<feature type="domain" description="RagB/SusD" evidence="6">
    <location>
        <begin position="398"/>
        <end position="553"/>
    </location>
</feature>
<evidence type="ECO:0000256" key="3">
    <source>
        <dbReference type="ARBA" id="ARBA00022729"/>
    </source>
</evidence>
<keyword evidence="3" id="KW-0732">Signal</keyword>
<accession>A0ABU5ZUE9</accession>
<dbReference type="InterPro" id="IPR012944">
    <property type="entry name" value="SusD_RagB_dom"/>
</dbReference>
<reference evidence="7 8" key="1">
    <citation type="journal article" date="2013" name="Int. J. Syst. Evol. Microbiol.">
        <title>Aquimarina gracilis sp. nov., isolated from the gut microflora of a mussel, Mytilus coruscus, and emended description of Aquimarina spongiae.</title>
        <authorList>
            <person name="Park S.C."/>
            <person name="Choe H.N."/>
            <person name="Baik K.S."/>
            <person name="Seong C.N."/>
        </authorList>
    </citation>
    <scope>NUCLEOTIDE SEQUENCE [LARGE SCALE GENOMIC DNA]</scope>
    <source>
        <strain evidence="7 8">PSC32</strain>
    </source>
</reference>
<evidence type="ECO:0000313" key="8">
    <source>
        <dbReference type="Proteomes" id="UP001327027"/>
    </source>
</evidence>
<dbReference type="Proteomes" id="UP001327027">
    <property type="component" value="Unassembled WGS sequence"/>
</dbReference>
<evidence type="ECO:0000256" key="5">
    <source>
        <dbReference type="ARBA" id="ARBA00023237"/>
    </source>
</evidence>